<evidence type="ECO:0000313" key="12">
    <source>
        <dbReference type="RefSeq" id="XP_027074969.1"/>
    </source>
</evidence>
<comment type="similarity">
    <text evidence="2 8">Belongs to the Casparian strip membrane proteins (CASP) family.</text>
</comment>
<proteinExistence type="inferred from homology"/>
<evidence type="ECO:0000256" key="9">
    <source>
        <dbReference type="SAM" id="MobiDB-lite"/>
    </source>
</evidence>
<protein>
    <recommendedName>
        <fullName evidence="8">CASP-like protein</fullName>
    </recommendedName>
</protein>
<accession>A0A6P6T9B7</accession>
<evidence type="ECO:0000256" key="4">
    <source>
        <dbReference type="ARBA" id="ARBA00022475"/>
    </source>
</evidence>
<reference evidence="12" key="2">
    <citation type="submission" date="2025-08" db="UniProtKB">
        <authorList>
            <consortium name="RefSeq"/>
        </authorList>
    </citation>
    <scope>IDENTIFICATION</scope>
    <source>
        <tissue evidence="12">Leaves</tissue>
    </source>
</reference>
<evidence type="ECO:0000313" key="11">
    <source>
        <dbReference type="Proteomes" id="UP001652660"/>
    </source>
</evidence>
<comment type="caution">
    <text evidence="8">Lacks conserved residue(s) required for the propagation of feature annotation.</text>
</comment>
<evidence type="ECO:0000256" key="6">
    <source>
        <dbReference type="ARBA" id="ARBA00022989"/>
    </source>
</evidence>
<sequence length="297" mass="32752">MDNSRKSNISSDKEDLHVVDSSNRDSEEFKPPSLPTRSPDYSPEGSSISSDHTSLTHGSSPIPTPREEQTSPPHSAPGKLPPKPRLPAPAINRYVVGEPFSVSKMADSGGQGGRVEDGHEQVKASSGRRFRPSLWIPRRAKTEQLMKKAALGFRAFGFLFSLVSFSVMAADRHRGWALDSFDRYKEFRYCMTVNVIAFLYSGAQAVDLGYQLCASKSRLLHRFRHPIDFALDQMISYLLISASSSAATRVEDWESNWGKDKFPDMASTAVSMSFLAFAALASTALISGYGLCTSRQM</sequence>
<dbReference type="PANTHER" id="PTHR33573">
    <property type="entry name" value="CASP-LIKE PROTEIN 4A4"/>
    <property type="match status" value="1"/>
</dbReference>
<dbReference type="InterPro" id="IPR006702">
    <property type="entry name" value="CASP_dom"/>
</dbReference>
<dbReference type="AlphaFoldDB" id="A0A6P6T9B7"/>
<feature type="region of interest" description="Disordered" evidence="9">
    <location>
        <begin position="1"/>
        <end position="89"/>
    </location>
</feature>
<keyword evidence="5 8" id="KW-0812">Transmembrane</keyword>
<feature type="transmembrane region" description="Helical" evidence="8">
    <location>
        <begin position="268"/>
        <end position="292"/>
    </location>
</feature>
<reference evidence="11" key="1">
    <citation type="journal article" date="2025" name="Foods">
        <title>Unveiling the Microbial Signatures of Arabica Coffee Cherries: Insights into Ripeness Specific Diversity, Functional Traits, and Implications for Quality and Safety.</title>
        <authorList>
            <consortium name="RefSeq"/>
            <person name="Tenea G.N."/>
            <person name="Cifuentes V."/>
            <person name="Reyes P."/>
            <person name="Cevallos-Vallejos M."/>
        </authorList>
    </citation>
    <scope>NUCLEOTIDE SEQUENCE [LARGE SCALE GENOMIC DNA]</scope>
</reference>
<keyword evidence="4 8" id="KW-1003">Cell membrane</keyword>
<evidence type="ECO:0000256" key="8">
    <source>
        <dbReference type="RuleBase" id="RU361233"/>
    </source>
</evidence>
<evidence type="ECO:0000259" key="10">
    <source>
        <dbReference type="Pfam" id="PF04535"/>
    </source>
</evidence>
<evidence type="ECO:0000256" key="3">
    <source>
        <dbReference type="ARBA" id="ARBA00011489"/>
    </source>
</evidence>
<comment type="subunit">
    <text evidence="3 8">Homodimer and heterodimers.</text>
</comment>
<feature type="compositionally biased region" description="Polar residues" evidence="9">
    <location>
        <begin position="1"/>
        <end position="10"/>
    </location>
</feature>
<dbReference type="PANTHER" id="PTHR33573:SF38">
    <property type="entry name" value="CASP-LIKE PROTEIN 4A1"/>
    <property type="match status" value="1"/>
</dbReference>
<dbReference type="GeneID" id="113699082"/>
<dbReference type="RefSeq" id="XP_027074969.1">
    <property type="nucleotide sequence ID" value="XM_027219168.2"/>
</dbReference>
<keyword evidence="7 8" id="KW-0472">Membrane</keyword>
<feature type="compositionally biased region" description="Basic and acidic residues" evidence="9">
    <location>
        <begin position="11"/>
        <end position="30"/>
    </location>
</feature>
<keyword evidence="11" id="KW-1185">Reference proteome</keyword>
<comment type="subcellular location">
    <subcellularLocation>
        <location evidence="1 8">Cell membrane</location>
        <topology evidence="1 8">Multi-pass membrane protein</topology>
    </subcellularLocation>
</comment>
<feature type="compositionally biased region" description="Polar residues" evidence="9">
    <location>
        <begin position="44"/>
        <end position="61"/>
    </location>
</feature>
<evidence type="ECO:0000256" key="1">
    <source>
        <dbReference type="ARBA" id="ARBA00004651"/>
    </source>
</evidence>
<evidence type="ECO:0000256" key="7">
    <source>
        <dbReference type="ARBA" id="ARBA00023136"/>
    </source>
</evidence>
<name>A0A6P6T9B7_COFAR</name>
<dbReference type="Pfam" id="PF04535">
    <property type="entry name" value="CASP_dom"/>
    <property type="match status" value="1"/>
</dbReference>
<organism evidence="11 12">
    <name type="scientific">Coffea arabica</name>
    <name type="common">Arabian coffee</name>
    <dbReference type="NCBI Taxonomy" id="13443"/>
    <lineage>
        <taxon>Eukaryota</taxon>
        <taxon>Viridiplantae</taxon>
        <taxon>Streptophyta</taxon>
        <taxon>Embryophyta</taxon>
        <taxon>Tracheophyta</taxon>
        <taxon>Spermatophyta</taxon>
        <taxon>Magnoliopsida</taxon>
        <taxon>eudicotyledons</taxon>
        <taxon>Gunneridae</taxon>
        <taxon>Pentapetalae</taxon>
        <taxon>asterids</taxon>
        <taxon>lamiids</taxon>
        <taxon>Gentianales</taxon>
        <taxon>Rubiaceae</taxon>
        <taxon>Ixoroideae</taxon>
        <taxon>Gardenieae complex</taxon>
        <taxon>Bertiereae - Coffeeae clade</taxon>
        <taxon>Coffeeae</taxon>
        <taxon>Coffea</taxon>
    </lineage>
</organism>
<dbReference type="Proteomes" id="UP001652660">
    <property type="component" value="Chromosome 7c"/>
</dbReference>
<dbReference type="OrthoDB" id="672180at2759"/>
<feature type="transmembrane region" description="Helical" evidence="8">
    <location>
        <begin position="149"/>
        <end position="169"/>
    </location>
</feature>
<keyword evidence="6 8" id="KW-1133">Transmembrane helix</keyword>
<evidence type="ECO:0000256" key="5">
    <source>
        <dbReference type="ARBA" id="ARBA00022692"/>
    </source>
</evidence>
<evidence type="ECO:0000256" key="2">
    <source>
        <dbReference type="ARBA" id="ARBA00007651"/>
    </source>
</evidence>
<gene>
    <name evidence="12" type="primary">LOC113699082</name>
</gene>
<feature type="region of interest" description="Disordered" evidence="9">
    <location>
        <begin position="102"/>
        <end position="126"/>
    </location>
</feature>
<dbReference type="GO" id="GO:0005886">
    <property type="term" value="C:plasma membrane"/>
    <property type="evidence" value="ECO:0007669"/>
    <property type="project" value="UniProtKB-SubCell"/>
</dbReference>
<feature type="domain" description="Casparian strip membrane protein" evidence="10">
    <location>
        <begin position="145"/>
        <end position="279"/>
    </location>
</feature>